<feature type="region of interest" description="Disordered" evidence="9">
    <location>
        <begin position="1"/>
        <end position="22"/>
    </location>
</feature>
<dbReference type="Gene3D" id="3.40.50.150">
    <property type="entry name" value="Vaccinia Virus protein VP39"/>
    <property type="match status" value="1"/>
</dbReference>
<dbReference type="InterPro" id="IPR050602">
    <property type="entry name" value="Malonyl-ACP_OMT"/>
</dbReference>
<evidence type="ECO:0000256" key="6">
    <source>
        <dbReference type="ARBA" id="ARBA00022691"/>
    </source>
</evidence>
<comment type="caution">
    <text evidence="11">The sequence shown here is derived from an EMBL/GenBank/DDBJ whole genome shotgun (WGS) entry which is preliminary data.</text>
</comment>
<comment type="pathway">
    <text evidence="2 8">Cofactor biosynthesis; biotin biosynthesis.</text>
</comment>
<gene>
    <name evidence="8 11" type="primary">bioC</name>
    <name evidence="11" type="ORF">EO244_05690</name>
</gene>
<keyword evidence="5 8" id="KW-0808">Transferase</keyword>
<dbReference type="InterPro" id="IPR011814">
    <property type="entry name" value="BioC"/>
</dbReference>
<keyword evidence="12" id="KW-1185">Reference proteome</keyword>
<dbReference type="EMBL" id="SAXA01000004">
    <property type="protein sequence ID" value="RXQ95800.1"/>
    <property type="molecule type" value="Genomic_DNA"/>
</dbReference>
<dbReference type="PANTHER" id="PTHR13090:SF1">
    <property type="entry name" value="ARGININE-HYDROXYLASE NDUFAF5, MITOCHONDRIAL"/>
    <property type="match status" value="1"/>
</dbReference>
<comment type="catalytic activity">
    <reaction evidence="1 8">
        <text>malonyl-[ACP] + S-adenosyl-L-methionine = malonyl-[ACP] methyl ester + S-adenosyl-L-homocysteine</text>
        <dbReference type="Rhea" id="RHEA:17105"/>
        <dbReference type="Rhea" id="RHEA-COMP:9623"/>
        <dbReference type="Rhea" id="RHEA-COMP:9954"/>
        <dbReference type="ChEBI" id="CHEBI:57856"/>
        <dbReference type="ChEBI" id="CHEBI:59789"/>
        <dbReference type="ChEBI" id="CHEBI:78449"/>
        <dbReference type="ChEBI" id="CHEBI:78845"/>
        <dbReference type="EC" id="2.1.1.197"/>
    </reaction>
</comment>
<evidence type="ECO:0000256" key="4">
    <source>
        <dbReference type="ARBA" id="ARBA00022603"/>
    </source>
</evidence>
<evidence type="ECO:0000256" key="8">
    <source>
        <dbReference type="HAMAP-Rule" id="MF_00835"/>
    </source>
</evidence>
<evidence type="ECO:0000256" key="7">
    <source>
        <dbReference type="ARBA" id="ARBA00022756"/>
    </source>
</evidence>
<dbReference type="GO" id="GO:0102130">
    <property type="term" value="F:malonyl-CoA methyltransferase activity"/>
    <property type="evidence" value="ECO:0007669"/>
    <property type="project" value="UniProtKB-EC"/>
</dbReference>
<organism evidence="11 12">
    <name type="scientific">Ancylomarina salipaludis</name>
    <dbReference type="NCBI Taxonomy" id="2501299"/>
    <lineage>
        <taxon>Bacteria</taxon>
        <taxon>Pseudomonadati</taxon>
        <taxon>Bacteroidota</taxon>
        <taxon>Bacteroidia</taxon>
        <taxon>Marinilabiliales</taxon>
        <taxon>Marinifilaceae</taxon>
        <taxon>Ancylomarina</taxon>
    </lineage>
</organism>
<dbReference type="GO" id="GO:0009102">
    <property type="term" value="P:biotin biosynthetic process"/>
    <property type="evidence" value="ECO:0007669"/>
    <property type="project" value="UniProtKB-UniRule"/>
</dbReference>
<dbReference type="AlphaFoldDB" id="A0A4Q1JMI2"/>
<evidence type="ECO:0000256" key="1">
    <source>
        <dbReference type="ARBA" id="ARBA00000852"/>
    </source>
</evidence>
<comment type="similarity">
    <text evidence="8">Belongs to the methyltransferase superfamily.</text>
</comment>
<keyword evidence="4 8" id="KW-0489">Methyltransferase</keyword>
<evidence type="ECO:0000259" key="10">
    <source>
        <dbReference type="Pfam" id="PF08241"/>
    </source>
</evidence>
<dbReference type="HAMAP" id="MF_00835">
    <property type="entry name" value="BioC"/>
    <property type="match status" value="1"/>
</dbReference>
<feature type="compositionally biased region" description="Basic residues" evidence="9">
    <location>
        <begin position="1"/>
        <end position="14"/>
    </location>
</feature>
<dbReference type="InterPro" id="IPR029063">
    <property type="entry name" value="SAM-dependent_MTases_sf"/>
</dbReference>
<evidence type="ECO:0000256" key="3">
    <source>
        <dbReference type="ARBA" id="ARBA00012327"/>
    </source>
</evidence>
<dbReference type="GO" id="GO:0032259">
    <property type="term" value="P:methylation"/>
    <property type="evidence" value="ECO:0007669"/>
    <property type="project" value="UniProtKB-KW"/>
</dbReference>
<dbReference type="GO" id="GO:0010340">
    <property type="term" value="F:carboxyl-O-methyltransferase activity"/>
    <property type="evidence" value="ECO:0007669"/>
    <property type="project" value="UniProtKB-UniRule"/>
</dbReference>
<accession>A0A4Q1JMI2</accession>
<dbReference type="SUPFAM" id="SSF53335">
    <property type="entry name" value="S-adenosyl-L-methionine-dependent methyltransferases"/>
    <property type="match status" value="1"/>
</dbReference>
<reference evidence="11 12" key="1">
    <citation type="submission" date="2019-01" db="EMBL/GenBank/DDBJ databases">
        <title>Ancylomarina salipaludis sp. nov., isolated from a salt marsh.</title>
        <authorList>
            <person name="Yoon J.-H."/>
        </authorList>
    </citation>
    <scope>NUCLEOTIDE SEQUENCE [LARGE SCALE GENOMIC DNA]</scope>
    <source>
        <strain evidence="11 12">SHSM-M15</strain>
    </source>
</reference>
<protein>
    <recommendedName>
        <fullName evidence="3 8">Malonyl-[acyl-carrier protein] O-methyltransferase</fullName>
        <shortName evidence="8">Malonyl-ACP O-methyltransferase</shortName>
        <ecNumber evidence="3 8">2.1.1.197</ecNumber>
    </recommendedName>
    <alternativeName>
        <fullName evidence="8">Biotin synthesis protein BioC</fullName>
    </alternativeName>
</protein>
<name>A0A4Q1JMI2_9BACT</name>
<evidence type="ECO:0000256" key="9">
    <source>
        <dbReference type="SAM" id="MobiDB-lite"/>
    </source>
</evidence>
<dbReference type="EC" id="2.1.1.197" evidence="3 8"/>
<dbReference type="NCBIfam" id="TIGR02072">
    <property type="entry name" value="BioC"/>
    <property type="match status" value="1"/>
</dbReference>
<proteinExistence type="inferred from homology"/>
<dbReference type="InterPro" id="IPR013216">
    <property type="entry name" value="Methyltransf_11"/>
</dbReference>
<evidence type="ECO:0000313" key="11">
    <source>
        <dbReference type="EMBL" id="RXQ95800.1"/>
    </source>
</evidence>
<dbReference type="GO" id="GO:0008757">
    <property type="term" value="F:S-adenosylmethionine-dependent methyltransferase activity"/>
    <property type="evidence" value="ECO:0007669"/>
    <property type="project" value="InterPro"/>
</dbReference>
<keyword evidence="7 8" id="KW-0093">Biotin biosynthesis</keyword>
<dbReference type="Pfam" id="PF08241">
    <property type="entry name" value="Methyltransf_11"/>
    <property type="match status" value="1"/>
</dbReference>
<evidence type="ECO:0000256" key="2">
    <source>
        <dbReference type="ARBA" id="ARBA00004746"/>
    </source>
</evidence>
<dbReference type="OrthoDB" id="9760689at2"/>
<dbReference type="UniPathway" id="UPA00078"/>
<dbReference type="PANTHER" id="PTHR13090">
    <property type="entry name" value="ARGININE-HYDROXYLASE NDUFAF5, MITOCHONDRIAL"/>
    <property type="match status" value="1"/>
</dbReference>
<feature type="domain" description="Methyltransferase type 11" evidence="10">
    <location>
        <begin position="65"/>
        <end position="157"/>
    </location>
</feature>
<sequence>MKRSKRQKVNKQRVNKQQVNKDKVQKGFVKSITTYRKHAIVQEAIASRLIAEMRWRCPEHHHSVLEIGCGPAVLTEKFFQFFDADTYLANDIVEEYAPVLESLNPKIQFMGGDIESSDLPQNLDLILSGSTFQWFHDLDTFLEKCHAALSKNGFLAFSSFGPENYREIRAVEGSGLNYLSFNEHLELLEKHFDVIWSEKEIITRHFPEPIEVLHHMKRTGVNGLPGKVWTKTDLKNFDERYKDLFGIELGVPLSYQPIYFIAKPKNKDKG</sequence>
<evidence type="ECO:0000313" key="12">
    <source>
        <dbReference type="Proteomes" id="UP000289703"/>
    </source>
</evidence>
<evidence type="ECO:0000256" key="5">
    <source>
        <dbReference type="ARBA" id="ARBA00022679"/>
    </source>
</evidence>
<keyword evidence="6 8" id="KW-0949">S-adenosyl-L-methionine</keyword>
<dbReference type="Proteomes" id="UP000289703">
    <property type="component" value="Unassembled WGS sequence"/>
</dbReference>
<comment type="function">
    <text evidence="8">Converts the free carboxyl group of a malonyl-thioester to its methyl ester by transfer of a methyl group from S-adenosyl-L-methionine (SAM). It allows to synthesize pimeloyl-ACP via the fatty acid synthetic pathway.</text>
</comment>
<dbReference type="CDD" id="cd02440">
    <property type="entry name" value="AdoMet_MTases"/>
    <property type="match status" value="1"/>
</dbReference>